<accession>A0A815E3I6</accession>
<evidence type="ECO:0000313" key="1">
    <source>
        <dbReference type="EMBL" id="CAF1302915.1"/>
    </source>
</evidence>
<dbReference type="EMBL" id="CAJNOH010002617">
    <property type="protein sequence ID" value="CAF1302915.1"/>
    <property type="molecule type" value="Genomic_DNA"/>
</dbReference>
<gene>
    <name evidence="3" type="ORF">JXQ802_LOCUS45638</name>
    <name evidence="4" type="ORF">JXQ802_LOCUS45909</name>
    <name evidence="1" type="ORF">PYM288_LOCUS30007</name>
    <name evidence="2" type="ORF">PYM288_LOCUS30215</name>
</gene>
<dbReference type="AlphaFoldDB" id="A0A815E3I6"/>
<feature type="non-terminal residue" evidence="2">
    <location>
        <position position="1"/>
    </location>
</feature>
<dbReference type="EMBL" id="CAJNOH010002710">
    <property type="protein sequence ID" value="CAF1307021.1"/>
    <property type="molecule type" value="Genomic_DNA"/>
</dbReference>
<reference evidence="2" key="1">
    <citation type="submission" date="2021-02" db="EMBL/GenBank/DDBJ databases">
        <authorList>
            <person name="Nowell W R."/>
        </authorList>
    </citation>
    <scope>NUCLEOTIDE SEQUENCE</scope>
</reference>
<proteinExistence type="predicted"/>
<evidence type="ECO:0000313" key="2">
    <source>
        <dbReference type="EMBL" id="CAF1307021.1"/>
    </source>
</evidence>
<name>A0A815E3I6_9BILA</name>
<dbReference type="EMBL" id="CAJNOL010003839">
    <property type="protein sequence ID" value="CAF1575575.1"/>
    <property type="molecule type" value="Genomic_DNA"/>
</dbReference>
<evidence type="ECO:0000313" key="5">
    <source>
        <dbReference type="Proteomes" id="UP000663854"/>
    </source>
</evidence>
<evidence type="ECO:0000313" key="6">
    <source>
        <dbReference type="Proteomes" id="UP000663870"/>
    </source>
</evidence>
<keyword evidence="6" id="KW-1185">Reference proteome</keyword>
<evidence type="ECO:0000313" key="4">
    <source>
        <dbReference type="EMBL" id="CAF1577995.1"/>
    </source>
</evidence>
<dbReference type="Proteomes" id="UP000663854">
    <property type="component" value="Unassembled WGS sequence"/>
</dbReference>
<comment type="caution">
    <text evidence="2">The sequence shown here is derived from an EMBL/GenBank/DDBJ whole genome shotgun (WGS) entry which is preliminary data.</text>
</comment>
<sequence length="25" mass="2915">LFSIHVLDLYDRNSVVNSARLRITI</sequence>
<dbReference type="Proteomes" id="UP000663870">
    <property type="component" value="Unassembled WGS sequence"/>
</dbReference>
<organism evidence="2 5">
    <name type="scientific">Rotaria sordida</name>
    <dbReference type="NCBI Taxonomy" id="392033"/>
    <lineage>
        <taxon>Eukaryota</taxon>
        <taxon>Metazoa</taxon>
        <taxon>Spiralia</taxon>
        <taxon>Gnathifera</taxon>
        <taxon>Rotifera</taxon>
        <taxon>Eurotatoria</taxon>
        <taxon>Bdelloidea</taxon>
        <taxon>Philodinida</taxon>
        <taxon>Philodinidae</taxon>
        <taxon>Rotaria</taxon>
    </lineage>
</organism>
<evidence type="ECO:0000313" key="3">
    <source>
        <dbReference type="EMBL" id="CAF1575575.1"/>
    </source>
</evidence>
<dbReference type="EMBL" id="CAJNOL010003962">
    <property type="protein sequence ID" value="CAF1577995.1"/>
    <property type="molecule type" value="Genomic_DNA"/>
</dbReference>
<protein>
    <submittedName>
        <fullName evidence="2">Uncharacterized protein</fullName>
    </submittedName>
</protein>